<gene>
    <name evidence="1" type="ORF">LCGC14_0223450</name>
</gene>
<evidence type="ECO:0000313" key="1">
    <source>
        <dbReference type="EMBL" id="KKN90762.1"/>
    </source>
</evidence>
<reference evidence="1" key="1">
    <citation type="journal article" date="2015" name="Nature">
        <title>Complex archaea that bridge the gap between prokaryotes and eukaryotes.</title>
        <authorList>
            <person name="Spang A."/>
            <person name="Saw J.H."/>
            <person name="Jorgensen S.L."/>
            <person name="Zaremba-Niedzwiedzka K."/>
            <person name="Martijn J."/>
            <person name="Lind A.E."/>
            <person name="van Eijk R."/>
            <person name="Schleper C."/>
            <person name="Guy L."/>
            <person name="Ettema T.J."/>
        </authorList>
    </citation>
    <scope>NUCLEOTIDE SEQUENCE</scope>
</reference>
<proteinExistence type="predicted"/>
<accession>A0A0F9UTG4</accession>
<sequence>MMDEDFNWIKNVKNIECTNTFRIHPNSDSKFPEEDYIYECSIYTEFPDRNNNLYAKTYHVKVMNPSIYNKSIHSVNTALTTYGFCRINQSGKIFTPLPHTSCKTYSETPSHWNIGKRSRITLEELYEEETGNEAIWRGKDSIGYIKWKNEFLSSSHIRILKDTDIQIEPQEPEPITKKLQPTPAEQKRDVWDLWKNLLKKGASEEKLNEVIKRLDDIK</sequence>
<name>A0A0F9UTG4_9ZZZZ</name>
<comment type="caution">
    <text evidence="1">The sequence shown here is derived from an EMBL/GenBank/DDBJ whole genome shotgun (WGS) entry which is preliminary data.</text>
</comment>
<organism evidence="1">
    <name type="scientific">marine sediment metagenome</name>
    <dbReference type="NCBI Taxonomy" id="412755"/>
    <lineage>
        <taxon>unclassified sequences</taxon>
        <taxon>metagenomes</taxon>
        <taxon>ecological metagenomes</taxon>
    </lineage>
</organism>
<dbReference type="AlphaFoldDB" id="A0A0F9UTG4"/>
<protein>
    <submittedName>
        <fullName evidence="1">Uncharacterized protein</fullName>
    </submittedName>
</protein>
<dbReference type="EMBL" id="LAZR01000107">
    <property type="protein sequence ID" value="KKN90762.1"/>
    <property type="molecule type" value="Genomic_DNA"/>
</dbReference>